<dbReference type="GeneID" id="824534"/>
<accession>A0A384LQK5</accession>
<dbReference type="KEGG" id="ath:AT3G53670"/>
<reference evidence="5" key="2">
    <citation type="submission" date="2016-03" db="EMBL/GenBank/DDBJ databases">
        <title>Full-length assembly of Arabidopsis thaliana Ler reveals the complement of translocations and inversions.</title>
        <authorList>
            <person name="Zapata L."/>
            <person name="Schneeberger K."/>
            <person name="Ossowski S."/>
        </authorList>
    </citation>
    <scope>NUCLEOTIDE SEQUENCE [LARGE SCALE GENOMIC DNA]</scope>
    <source>
        <tissue evidence="5">Leaf</tissue>
    </source>
</reference>
<dbReference type="Proteomes" id="UP000434276">
    <property type="component" value="Unassembled WGS sequence"/>
</dbReference>
<proteinExistence type="predicted"/>
<dbReference type="EMBL" id="LUHQ01000003">
    <property type="protein sequence ID" value="OAP04791.1"/>
    <property type="molecule type" value="Genomic_DNA"/>
</dbReference>
<dbReference type="Proteomes" id="UP000516314">
    <property type="component" value="Chromosome 3"/>
</dbReference>
<organism evidence="5 6">
    <name type="scientific">Arabidopsis thaliana</name>
    <name type="common">Mouse-ear cress</name>
    <dbReference type="NCBI Taxonomy" id="3702"/>
    <lineage>
        <taxon>Eukaryota</taxon>
        <taxon>Viridiplantae</taxon>
        <taxon>Streptophyta</taxon>
        <taxon>Embryophyta</taxon>
        <taxon>Tracheophyta</taxon>
        <taxon>Spermatophyta</taxon>
        <taxon>Magnoliopsida</taxon>
        <taxon>eudicotyledons</taxon>
        <taxon>Gunneridae</taxon>
        <taxon>Pentapetalae</taxon>
        <taxon>rosids</taxon>
        <taxon>malvids</taxon>
        <taxon>Brassicales</taxon>
        <taxon>Brassicaceae</taxon>
        <taxon>Camelineae</taxon>
        <taxon>Arabidopsis</taxon>
    </lineage>
</organism>
<reference evidence="3 7" key="3">
    <citation type="submission" date="2019-12" db="EMBL/GenBank/DDBJ databases">
        <authorList>
            <person name="Jiao W.-B."/>
            <person name="Schneeberger K."/>
        </authorList>
    </citation>
    <scope>NUCLEOTIDE SEQUENCE [LARGE SCALE GENOMIC DNA]</scope>
    <source>
        <strain evidence="7">cv. C24</strain>
    </source>
</reference>
<evidence type="ECO:0000313" key="2">
    <source>
        <dbReference type="Araport" id="AT3G53670"/>
    </source>
</evidence>
<dbReference type="OMA" id="GAKHISC"/>
<reference evidence="4 8" key="4">
    <citation type="submission" date="2020-09" db="EMBL/GenBank/DDBJ databases">
        <authorList>
            <person name="Ashkenazy H."/>
        </authorList>
    </citation>
    <scope>NUCLEOTIDE SEQUENCE [LARGE SCALE GENOMIC DNA]</scope>
    <source>
        <strain evidence="8">cv. Cdm-0</strain>
    </source>
</reference>
<reference evidence="6" key="1">
    <citation type="journal article" date="2016" name="Proc. Natl. Acad. Sci. U.S.A.">
        <title>Chromosome-level assembly of Arabidopsis thaliana Ler reveals the extent of translocation and inversion polymorphisms.</title>
        <authorList>
            <person name="Zapata L."/>
            <person name="Ding J."/>
            <person name="Willing E.M."/>
            <person name="Hartwig B."/>
            <person name="Bezdan D."/>
            <person name="Jiao W.B."/>
            <person name="Patel V."/>
            <person name="Velikkakam James G."/>
            <person name="Koornneef M."/>
            <person name="Ossowski S."/>
            <person name="Schneeberger K."/>
        </authorList>
    </citation>
    <scope>NUCLEOTIDE SEQUENCE [LARGE SCALE GENOMIC DNA]</scope>
    <source>
        <strain evidence="6">cv. Landsberg erecta</strain>
    </source>
</reference>
<dbReference type="EMBL" id="CACSHJ010000089">
    <property type="protein sequence ID" value="CAA0386185.1"/>
    <property type="molecule type" value="Genomic_DNA"/>
</dbReference>
<evidence type="ECO:0000313" key="5">
    <source>
        <dbReference type="EMBL" id="OAP04791.1"/>
    </source>
</evidence>
<evidence type="ECO:0000256" key="1">
    <source>
        <dbReference type="SAM" id="MobiDB-lite"/>
    </source>
</evidence>
<name>A0A384LQK5_ARATH</name>
<feature type="region of interest" description="Disordered" evidence="1">
    <location>
        <begin position="56"/>
        <end position="83"/>
    </location>
</feature>
<dbReference type="PANTHER" id="PTHR34952">
    <property type="entry name" value="OS05G0113500 PROTEIN"/>
    <property type="match status" value="1"/>
</dbReference>
<protein>
    <submittedName>
        <fullName evidence="4">(thale cress) hypothetical protein</fullName>
    </submittedName>
</protein>
<dbReference type="SMR" id="A0A384LQK5"/>
<evidence type="ECO:0000313" key="4">
    <source>
        <dbReference type="EMBL" id="CAD5325719.1"/>
    </source>
</evidence>
<dbReference type="OrthoDB" id="2016966at2759"/>
<dbReference type="Proteomes" id="UP000078284">
    <property type="component" value="Chromosome 3"/>
</dbReference>
<dbReference type="AlphaFoldDB" id="A0A384LQK5"/>
<feature type="region of interest" description="Disordered" evidence="1">
    <location>
        <begin position="122"/>
        <end position="187"/>
    </location>
</feature>
<evidence type="ECO:0000313" key="3">
    <source>
        <dbReference type="EMBL" id="CAA0386185.1"/>
    </source>
</evidence>
<dbReference type="Araport" id="AT3G53670"/>
<dbReference type="PANTHER" id="PTHR34952:SF2">
    <property type="entry name" value="OS05G0113500 PROTEIN"/>
    <property type="match status" value="1"/>
</dbReference>
<dbReference type="EMBL" id="LR881468">
    <property type="protein sequence ID" value="CAD5325719.1"/>
    <property type="molecule type" value="Genomic_DNA"/>
</dbReference>
<sequence>MSSVCGGLDFKDAESSSASSPIICSTGVKHISCVGSDDAQESDGDDSGYIHQTVIEESKDKAISEPIPESLPLNSLDDESEDKNLATALQDMFSESMSVVTLIPAIKGGREKHGKSLEKLSVSWAEDVYDPPPSIVSHTRSKKQQPQKSKSKDNLKKNGKKGQKGSSNSRSSKDKKQISSRSSKYSRDKFDWTTQMSVLAASS</sequence>
<gene>
    <name evidence="2" type="ordered locus">At3g53670</name>
    <name evidence="5" type="ordered locus">AXX17_At3g48040</name>
    <name evidence="4" type="ORF">AT9943_LOCUS13539</name>
    <name evidence="3" type="ORF">C24_LOCUS15622</name>
</gene>
<evidence type="ECO:0000313" key="8">
    <source>
        <dbReference type="Proteomes" id="UP000516314"/>
    </source>
</evidence>
<evidence type="ECO:0000313" key="7">
    <source>
        <dbReference type="Proteomes" id="UP000434276"/>
    </source>
</evidence>
<dbReference type="ExpressionAtlas" id="A0A384LQK5">
    <property type="expression patterns" value="baseline and differential"/>
</dbReference>
<evidence type="ECO:0000313" key="6">
    <source>
        <dbReference type="Proteomes" id="UP000078284"/>
    </source>
</evidence>